<evidence type="ECO:0000313" key="3">
    <source>
        <dbReference type="Proteomes" id="UP000018780"/>
    </source>
</evidence>
<dbReference type="EMBL" id="CP006773">
    <property type="protein sequence ID" value="AHD03062.1"/>
    <property type="molecule type" value="Genomic_DNA"/>
</dbReference>
<name>V9W1L1_9RHOB</name>
<dbReference type="KEGG" id="lmd:METH_10020"/>
<organism evidence="2 3">
    <name type="scientific">Leisingera methylohalidivorans DSM 14336</name>
    <dbReference type="NCBI Taxonomy" id="999552"/>
    <lineage>
        <taxon>Bacteria</taxon>
        <taxon>Pseudomonadati</taxon>
        <taxon>Pseudomonadota</taxon>
        <taxon>Alphaproteobacteria</taxon>
        <taxon>Rhodobacterales</taxon>
        <taxon>Roseobacteraceae</taxon>
        <taxon>Leisingera</taxon>
    </lineage>
</organism>
<proteinExistence type="predicted"/>
<protein>
    <submittedName>
        <fullName evidence="2">Uncharacterized protein</fullName>
    </submittedName>
</protein>
<feature type="region of interest" description="Disordered" evidence="1">
    <location>
        <begin position="128"/>
        <end position="156"/>
    </location>
</feature>
<dbReference type="OrthoDB" id="288532at2"/>
<reference evidence="2 3" key="1">
    <citation type="submission" date="2013-09" db="EMBL/GenBank/DDBJ databases">
        <authorList>
            <consortium name="DOE Joint Genome Institute"/>
            <person name="Klenk H.-P."/>
            <person name="Huntemann M."/>
            <person name="Han J."/>
            <person name="Chen A."/>
            <person name="Kyrpides N."/>
            <person name="Mavromatis K."/>
            <person name="Markowitz V."/>
            <person name="Palaniappan K."/>
            <person name="Ivanova N."/>
            <person name="Schaumberg A."/>
            <person name="Pati A."/>
            <person name="Liolios K."/>
            <person name="Nordberg H.P."/>
            <person name="Cantor M.N."/>
            <person name="Hua S.X."/>
            <person name="Woyke T."/>
        </authorList>
    </citation>
    <scope>NUCLEOTIDE SEQUENCE [LARGE SCALE GENOMIC DNA]</scope>
    <source>
        <strain evidence="2 3">DSM 14336</strain>
    </source>
</reference>
<evidence type="ECO:0000256" key="1">
    <source>
        <dbReference type="SAM" id="MobiDB-lite"/>
    </source>
</evidence>
<accession>V9W1L1</accession>
<dbReference type="STRING" id="999552.METH_10020"/>
<gene>
    <name evidence="2" type="ORF">METH_10020</name>
</gene>
<evidence type="ECO:0000313" key="2">
    <source>
        <dbReference type="EMBL" id="AHD03062.1"/>
    </source>
</evidence>
<dbReference type="AlphaFoldDB" id="V9W1L1"/>
<dbReference type="RefSeq" id="WP_024090253.1">
    <property type="nucleotide sequence ID" value="NC_023135.1"/>
</dbReference>
<dbReference type="HOGENOM" id="CLU_1516090_0_0_5"/>
<dbReference type="PATRIC" id="fig|999552.6.peg.1998"/>
<dbReference type="Proteomes" id="UP000018780">
    <property type="component" value="Chromosome"/>
</dbReference>
<sequence length="177" mass="19835">MVPDIIYTNIIVNPKMFRQLGQIGWAMWHALEMEARRACYALKFSDRINFIEARLEKATKPEGAARRLTALGHLADPVLPPNKKSATRNASDVAEALTEEIRPLFEPVEFRPGCNGVNLYQFRKTPGFSDPAPQRGLTPNARRFRHPRTLPLPAPSRTRPARVALDLGAFSASFRTG</sequence>
<keyword evidence="3" id="KW-1185">Reference proteome</keyword>